<name>A0AA95H6K0_9GAMM</name>
<proteinExistence type="predicted"/>
<keyword evidence="2" id="KW-0378">Hydrolase</keyword>
<dbReference type="PANTHER" id="PTHR39456">
    <property type="entry name" value="METAL-DEPENDENT HYDROLASE"/>
    <property type="match status" value="1"/>
</dbReference>
<dbReference type="Pfam" id="PF10118">
    <property type="entry name" value="Metal_hydrol"/>
    <property type="match status" value="1"/>
</dbReference>
<keyword evidence="1" id="KW-0472">Membrane</keyword>
<evidence type="ECO:0000256" key="1">
    <source>
        <dbReference type="SAM" id="Phobius"/>
    </source>
</evidence>
<dbReference type="PANTHER" id="PTHR39456:SF1">
    <property type="entry name" value="METAL-DEPENDENT HYDROLASE"/>
    <property type="match status" value="1"/>
</dbReference>
<sequence>MDVRPLRFPAPDDLPKYWYQNNPVLTHAFNAVLLMFPKGELFFIEAVTAYRKDVSDTTLLKDIQLFTAQEAHHSRAHQLHNDYLKSQGYDIEKIEQDQDRKFKKLKKILTKKQRLAVVVAYEHFTAIFAEVVLNHPEWLKDIHPVYQDFLNWHAVEEIEHKAVAFNVYQYIGGSYLMRVSMMILAFLAFYKSLIGYLNYFAKVDKVSKWQRVKVLSKFIFIKPASFFQLTPGYLHYFSPTFHPNNRHDEALLEQWKKNNEQRVLATYSMRG</sequence>
<feature type="transmembrane region" description="Helical" evidence="1">
    <location>
        <begin position="175"/>
        <end position="201"/>
    </location>
</feature>
<reference evidence="2" key="2">
    <citation type="submission" date="2023-04" db="EMBL/GenBank/DDBJ databases">
        <authorList>
            <person name="Beletskiy A.V."/>
            <person name="Mardanov A.V."/>
            <person name="Ravin N.V."/>
        </authorList>
    </citation>
    <scope>NUCLEOTIDE SEQUENCE</scope>
    <source>
        <strain evidence="2">GKL-01</strain>
    </source>
</reference>
<organism evidence="2">
    <name type="scientific">Candidatus Thiocaldithrix dubininis</name>
    <dbReference type="NCBI Taxonomy" id="3080823"/>
    <lineage>
        <taxon>Bacteria</taxon>
        <taxon>Pseudomonadati</taxon>
        <taxon>Pseudomonadota</taxon>
        <taxon>Gammaproteobacteria</taxon>
        <taxon>Thiotrichales</taxon>
        <taxon>Thiotrichaceae</taxon>
        <taxon>Candidatus Thiocaldithrix</taxon>
    </lineage>
</organism>
<reference evidence="2" key="1">
    <citation type="journal article" date="2023" name="Int. J. Mol. Sci.">
        <title>Metagenomics Revealed a New Genus 'Candidatus Thiocaldithrix dubininis' gen. nov., sp. nov. and a New Species 'Candidatus Thiothrix putei' sp. nov. in the Family Thiotrichaceae, Some Members of Which Have Traits of Both Na+- and H+-Motive Energetics.</title>
        <authorList>
            <person name="Ravin N.V."/>
            <person name="Muntyan M.S."/>
            <person name="Smolyakov D.D."/>
            <person name="Rudenko T.S."/>
            <person name="Beletsky A.V."/>
            <person name="Mardanov A.V."/>
            <person name="Grabovich M.Y."/>
        </authorList>
    </citation>
    <scope>NUCLEOTIDE SEQUENCE</scope>
    <source>
        <strain evidence="2">GKL-01</strain>
    </source>
</reference>
<dbReference type="GO" id="GO:0016787">
    <property type="term" value="F:hydrolase activity"/>
    <property type="evidence" value="ECO:0007669"/>
    <property type="project" value="UniProtKB-KW"/>
</dbReference>
<dbReference type="InterPro" id="IPR016516">
    <property type="entry name" value="UCP07580"/>
</dbReference>
<dbReference type="EC" id="3.-.-.-" evidence="2"/>
<dbReference type="KEGG" id="tdu:QJT80_13345"/>
<protein>
    <submittedName>
        <fullName evidence="2">Metal-dependent hydrolase</fullName>
        <ecNumber evidence="2">3.-.-.-</ecNumber>
    </submittedName>
</protein>
<keyword evidence="1" id="KW-0812">Transmembrane</keyword>
<gene>
    <name evidence="2" type="ORF">QJT80_13345</name>
</gene>
<dbReference type="EMBL" id="CP124755">
    <property type="protein sequence ID" value="WGZ90460.1"/>
    <property type="molecule type" value="Genomic_DNA"/>
</dbReference>
<evidence type="ECO:0000313" key="2">
    <source>
        <dbReference type="EMBL" id="WGZ90460.1"/>
    </source>
</evidence>
<dbReference type="Proteomes" id="UP001300672">
    <property type="component" value="Chromosome"/>
</dbReference>
<keyword evidence="1" id="KW-1133">Transmembrane helix</keyword>
<dbReference type="PIRSF" id="PIRSF007580">
    <property type="entry name" value="UCP07580"/>
    <property type="match status" value="1"/>
</dbReference>
<accession>A0AA95H6K0</accession>
<dbReference type="AlphaFoldDB" id="A0AA95H6K0"/>